<dbReference type="InterPro" id="IPR015919">
    <property type="entry name" value="Cadherin-like_sf"/>
</dbReference>
<dbReference type="PANTHER" id="PTHR24025:SF23">
    <property type="entry name" value="NEURAL-CADHERIN"/>
    <property type="match status" value="1"/>
</dbReference>
<dbReference type="InterPro" id="IPR050971">
    <property type="entry name" value="Cadherin-domain_protein"/>
</dbReference>
<evidence type="ECO:0000256" key="5">
    <source>
        <dbReference type="ARBA" id="ARBA00022889"/>
    </source>
</evidence>
<keyword evidence="12" id="KW-1185">Reference proteome</keyword>
<dbReference type="InterPro" id="IPR002126">
    <property type="entry name" value="Cadherin-like_dom"/>
</dbReference>
<feature type="signal peptide" evidence="9">
    <location>
        <begin position="1"/>
        <end position="18"/>
    </location>
</feature>
<evidence type="ECO:0000256" key="2">
    <source>
        <dbReference type="ARBA" id="ARBA00022692"/>
    </source>
</evidence>
<evidence type="ECO:0000256" key="4">
    <source>
        <dbReference type="ARBA" id="ARBA00022837"/>
    </source>
</evidence>
<comment type="subcellular location">
    <subcellularLocation>
        <location evidence="1">Membrane</location>
    </subcellularLocation>
</comment>
<dbReference type="PRINTS" id="PR00205">
    <property type="entry name" value="CADHERIN"/>
</dbReference>
<protein>
    <submittedName>
        <fullName evidence="11">Cadherin-99C</fullName>
    </submittedName>
</protein>
<keyword evidence="2" id="KW-0812">Transmembrane</keyword>
<dbReference type="SUPFAM" id="SSF49313">
    <property type="entry name" value="Cadherin-like"/>
    <property type="match status" value="2"/>
</dbReference>
<evidence type="ECO:0000259" key="10">
    <source>
        <dbReference type="PROSITE" id="PS50268"/>
    </source>
</evidence>
<dbReference type="GO" id="GO:0005509">
    <property type="term" value="F:calcium ion binding"/>
    <property type="evidence" value="ECO:0007669"/>
    <property type="project" value="UniProtKB-UniRule"/>
</dbReference>
<dbReference type="GO" id="GO:0007156">
    <property type="term" value="P:homophilic cell adhesion via plasma membrane adhesion molecules"/>
    <property type="evidence" value="ECO:0007669"/>
    <property type="project" value="InterPro"/>
</dbReference>
<dbReference type="PROSITE" id="PS00232">
    <property type="entry name" value="CADHERIN_1"/>
    <property type="match status" value="1"/>
</dbReference>
<reference evidence="11 12" key="1">
    <citation type="journal article" date="2021" name="J. Hered.">
        <title>A chromosome-level genome assembly of the parasitoid wasp, Cotesia glomerata (Hymenoptera: Braconidae).</title>
        <authorList>
            <person name="Pinto B.J."/>
            <person name="Weis J.J."/>
            <person name="Gamble T."/>
            <person name="Ode P.J."/>
            <person name="Paul R."/>
            <person name="Zaspel J.M."/>
        </authorList>
    </citation>
    <scope>NUCLEOTIDE SEQUENCE [LARGE SCALE GENOMIC DNA]</scope>
    <source>
        <strain evidence="11">CgM1</strain>
    </source>
</reference>
<keyword evidence="5" id="KW-0130">Cell adhesion</keyword>
<dbReference type="EMBL" id="JAHXZJ010000374">
    <property type="protein sequence ID" value="KAH0560924.1"/>
    <property type="molecule type" value="Genomic_DNA"/>
</dbReference>
<dbReference type="InterPro" id="IPR020894">
    <property type="entry name" value="Cadherin_CS"/>
</dbReference>
<dbReference type="Pfam" id="PF00028">
    <property type="entry name" value="Cadherin"/>
    <property type="match status" value="1"/>
</dbReference>
<name>A0AAV7IZM5_COTGL</name>
<evidence type="ECO:0000256" key="1">
    <source>
        <dbReference type="ARBA" id="ARBA00004370"/>
    </source>
</evidence>
<feature type="chain" id="PRO_5043731355" evidence="9">
    <location>
        <begin position="19"/>
        <end position="323"/>
    </location>
</feature>
<comment type="caution">
    <text evidence="11">The sequence shown here is derived from an EMBL/GenBank/DDBJ whole genome shotgun (WGS) entry which is preliminary data.</text>
</comment>
<keyword evidence="9" id="KW-0732">Signal</keyword>
<organism evidence="11 12">
    <name type="scientific">Cotesia glomerata</name>
    <name type="common">Lepidopteran parasitic wasp</name>
    <name type="synonym">Apanteles glomeratus</name>
    <dbReference type="NCBI Taxonomy" id="32391"/>
    <lineage>
        <taxon>Eukaryota</taxon>
        <taxon>Metazoa</taxon>
        <taxon>Ecdysozoa</taxon>
        <taxon>Arthropoda</taxon>
        <taxon>Hexapoda</taxon>
        <taxon>Insecta</taxon>
        <taxon>Pterygota</taxon>
        <taxon>Neoptera</taxon>
        <taxon>Endopterygota</taxon>
        <taxon>Hymenoptera</taxon>
        <taxon>Apocrita</taxon>
        <taxon>Ichneumonoidea</taxon>
        <taxon>Braconidae</taxon>
        <taxon>Microgastrinae</taxon>
        <taxon>Cotesia</taxon>
    </lineage>
</organism>
<evidence type="ECO:0000256" key="6">
    <source>
        <dbReference type="ARBA" id="ARBA00022989"/>
    </source>
</evidence>
<dbReference type="FunFam" id="2.60.40.60:FF:000315">
    <property type="entry name" value="CaDHerin family"/>
    <property type="match status" value="1"/>
</dbReference>
<feature type="domain" description="Cadherin" evidence="10">
    <location>
        <begin position="180"/>
        <end position="292"/>
    </location>
</feature>
<feature type="domain" description="Cadherin" evidence="10">
    <location>
        <begin position="70"/>
        <end position="179"/>
    </location>
</feature>
<dbReference type="CDD" id="cd11304">
    <property type="entry name" value="Cadherin_repeat"/>
    <property type="match status" value="2"/>
</dbReference>
<evidence type="ECO:0000313" key="12">
    <source>
        <dbReference type="Proteomes" id="UP000826195"/>
    </source>
</evidence>
<keyword evidence="4 8" id="KW-0106">Calcium</keyword>
<evidence type="ECO:0000313" key="11">
    <source>
        <dbReference type="EMBL" id="KAH0560924.1"/>
    </source>
</evidence>
<keyword evidence="3" id="KW-0677">Repeat</keyword>
<evidence type="ECO:0000256" key="8">
    <source>
        <dbReference type="PROSITE-ProRule" id="PRU00043"/>
    </source>
</evidence>
<gene>
    <name evidence="11" type="primary">CAD99C_1</name>
    <name evidence="11" type="ORF">KQX54_009983</name>
</gene>
<accession>A0AAV7IZM5</accession>
<evidence type="ECO:0000256" key="7">
    <source>
        <dbReference type="ARBA" id="ARBA00023136"/>
    </source>
</evidence>
<dbReference type="Gene3D" id="2.60.40.60">
    <property type="entry name" value="Cadherins"/>
    <property type="match status" value="2"/>
</dbReference>
<dbReference type="Proteomes" id="UP000826195">
    <property type="component" value="Unassembled WGS sequence"/>
</dbReference>
<sequence>MPEFVKVILLVIAINVLGIDCANESLTDRALNTFERLTSTTTLTVNIRDDDDQDPSFIYQGCMLLDGSCINPEYSASVSSGVLSGILNISPEKIQAVDMDSINAPIHYSFLSGNPQNYRDFFEINPNTGAVKQIRAVDTTVTKKFDIIIKAVEESEAKRSATAKLTITVKPVDSNPPVITASSVEGYVDENAPVGTKVIDKDGNPIKLTVFDADLAPEDPKPNYTFELTTSFFGIDQSGTLIVNEENLDRDPPSPGRFRFQVIAREKTGIAASTPLSFVVTLNDVNDNAPLLPMVPPITVQAGEARREVIKGIFVQLYAWYDG</sequence>
<proteinExistence type="predicted"/>
<dbReference type="AlphaFoldDB" id="A0AAV7IZM5"/>
<dbReference type="GO" id="GO:0005886">
    <property type="term" value="C:plasma membrane"/>
    <property type="evidence" value="ECO:0007669"/>
    <property type="project" value="InterPro"/>
</dbReference>
<evidence type="ECO:0000256" key="3">
    <source>
        <dbReference type="ARBA" id="ARBA00022737"/>
    </source>
</evidence>
<evidence type="ECO:0000256" key="9">
    <source>
        <dbReference type="SAM" id="SignalP"/>
    </source>
</evidence>
<keyword evidence="6" id="KW-1133">Transmembrane helix</keyword>
<dbReference type="FunFam" id="2.60.40.60:FF:000381">
    <property type="entry name" value="Protocadherin 15"/>
    <property type="match status" value="1"/>
</dbReference>
<dbReference type="PANTHER" id="PTHR24025">
    <property type="entry name" value="DESMOGLEIN FAMILY MEMBER"/>
    <property type="match status" value="1"/>
</dbReference>
<dbReference type="SMART" id="SM00112">
    <property type="entry name" value="CA"/>
    <property type="match status" value="2"/>
</dbReference>
<dbReference type="GO" id="GO:0005911">
    <property type="term" value="C:cell-cell junction"/>
    <property type="evidence" value="ECO:0007669"/>
    <property type="project" value="TreeGrafter"/>
</dbReference>
<dbReference type="PROSITE" id="PS50268">
    <property type="entry name" value="CADHERIN_2"/>
    <property type="match status" value="2"/>
</dbReference>
<keyword evidence="7" id="KW-0472">Membrane</keyword>